<evidence type="ECO:0000313" key="1">
    <source>
        <dbReference type="EMBL" id="MEX6688865.1"/>
    </source>
</evidence>
<dbReference type="EMBL" id="JAULBC010000005">
    <property type="protein sequence ID" value="MEX6688865.1"/>
    <property type="molecule type" value="Genomic_DNA"/>
</dbReference>
<dbReference type="RefSeq" id="WP_369330275.1">
    <property type="nucleotide sequence ID" value="NZ_JAULBC010000005.1"/>
</dbReference>
<reference evidence="1 2" key="1">
    <citation type="submission" date="2023-07" db="EMBL/GenBank/DDBJ databases">
        <authorList>
            <person name="Lian W.-H."/>
        </authorList>
    </citation>
    <scope>NUCLEOTIDE SEQUENCE [LARGE SCALE GENOMIC DNA]</scope>
    <source>
        <strain evidence="1 2">SYSU DXS3180</strain>
    </source>
</reference>
<accession>A0ABV3ZH36</accession>
<keyword evidence="2" id="KW-1185">Reference proteome</keyword>
<comment type="caution">
    <text evidence="1">The sequence shown here is derived from an EMBL/GenBank/DDBJ whole genome shotgun (WGS) entry which is preliminary data.</text>
</comment>
<evidence type="ECO:0000313" key="2">
    <source>
        <dbReference type="Proteomes" id="UP001560573"/>
    </source>
</evidence>
<name>A0ABV3ZH36_9BACT</name>
<sequence>MKKEFTIEYKGRQVVVEQDPHSRANEKGYIVHLVDGDLHIHVKEDTEGANRWMDSHSEQATPEAEEIGELIDLYVVQQHEQL</sequence>
<protein>
    <submittedName>
        <fullName evidence="1">Uncharacterized protein</fullName>
    </submittedName>
</protein>
<proteinExistence type="predicted"/>
<organism evidence="1 2">
    <name type="scientific">Danxiaibacter flavus</name>
    <dbReference type="NCBI Taxonomy" id="3049108"/>
    <lineage>
        <taxon>Bacteria</taxon>
        <taxon>Pseudomonadati</taxon>
        <taxon>Bacteroidota</taxon>
        <taxon>Chitinophagia</taxon>
        <taxon>Chitinophagales</taxon>
        <taxon>Chitinophagaceae</taxon>
        <taxon>Danxiaibacter</taxon>
    </lineage>
</organism>
<dbReference type="Proteomes" id="UP001560573">
    <property type="component" value="Unassembled WGS sequence"/>
</dbReference>
<gene>
    <name evidence="1" type="ORF">QTN47_15260</name>
</gene>